<comment type="caution">
    <text evidence="2">The sequence shown here is derived from an EMBL/GenBank/DDBJ whole genome shotgun (WGS) entry which is preliminary data.</text>
</comment>
<dbReference type="RefSeq" id="XP_040730475.1">
    <property type="nucleotide sequence ID" value="XM_040874064.1"/>
</dbReference>
<sequence>MALFPSANSGSGGSEASNETGPNFCPWDAPPREPTILVQSNEVHVIPLGIHKCHHKLEVTAHDTLDSFSTAGKRLTDDVIIFSSRSGAIFGRIPNSLSDDAVVRWLESFLHFVSTSEEAAWWHTGHSGPWEIYAFVPMNANRTKWIYSNTQNDKMRPLTILSMLDRYAEEKPWLVQKPGQEYVESYVAEVHGKCYIPRQHKRRRNAQRHEEQGEQSESNPTRVSFIWDVVEHSREVILGDEEWKDGLLMERFEMSLI</sequence>
<evidence type="ECO:0000313" key="3">
    <source>
        <dbReference type="Proteomes" id="UP000249363"/>
    </source>
</evidence>
<dbReference type="Proteomes" id="UP000249363">
    <property type="component" value="Unassembled WGS sequence"/>
</dbReference>
<organism evidence="2 3">
    <name type="scientific">Talaromyces amestolkiae</name>
    <dbReference type="NCBI Taxonomy" id="1196081"/>
    <lineage>
        <taxon>Eukaryota</taxon>
        <taxon>Fungi</taxon>
        <taxon>Dikarya</taxon>
        <taxon>Ascomycota</taxon>
        <taxon>Pezizomycotina</taxon>
        <taxon>Eurotiomycetes</taxon>
        <taxon>Eurotiomycetidae</taxon>
        <taxon>Eurotiales</taxon>
        <taxon>Trichocomaceae</taxon>
        <taxon>Talaromyces</taxon>
        <taxon>Talaromyces sect. Talaromyces</taxon>
    </lineage>
</organism>
<feature type="region of interest" description="Disordered" evidence="1">
    <location>
        <begin position="1"/>
        <end position="28"/>
    </location>
</feature>
<dbReference type="GeneID" id="63791187"/>
<feature type="compositionally biased region" description="Low complexity" evidence="1">
    <location>
        <begin position="1"/>
        <end position="19"/>
    </location>
</feature>
<dbReference type="AlphaFoldDB" id="A0A364KQY3"/>
<dbReference type="OrthoDB" id="4224004at2759"/>
<evidence type="ECO:0000313" key="2">
    <source>
        <dbReference type="EMBL" id="RAO65958.1"/>
    </source>
</evidence>
<feature type="region of interest" description="Disordered" evidence="1">
    <location>
        <begin position="200"/>
        <end position="219"/>
    </location>
</feature>
<name>A0A364KQY3_TALAM</name>
<protein>
    <submittedName>
        <fullName evidence="2">Uncharacterized protein</fullName>
    </submittedName>
</protein>
<proteinExistence type="predicted"/>
<dbReference type="EMBL" id="MIKG01000002">
    <property type="protein sequence ID" value="RAO65958.1"/>
    <property type="molecule type" value="Genomic_DNA"/>
</dbReference>
<evidence type="ECO:0000256" key="1">
    <source>
        <dbReference type="SAM" id="MobiDB-lite"/>
    </source>
</evidence>
<accession>A0A364KQY3</accession>
<gene>
    <name evidence="2" type="ORF">BHQ10_001970</name>
</gene>
<reference evidence="2 3" key="1">
    <citation type="journal article" date="2017" name="Biotechnol. Biofuels">
        <title>Differential beta-glucosidase expression as a function of carbon source availability in Talaromyces amestolkiae: a genomic and proteomic approach.</title>
        <authorList>
            <person name="de Eugenio L.I."/>
            <person name="Mendez-Liter J.A."/>
            <person name="Nieto-Dominguez M."/>
            <person name="Alonso L."/>
            <person name="Gil-Munoz J."/>
            <person name="Barriuso J."/>
            <person name="Prieto A."/>
            <person name="Martinez M.J."/>
        </authorList>
    </citation>
    <scope>NUCLEOTIDE SEQUENCE [LARGE SCALE GENOMIC DNA]</scope>
    <source>
        <strain evidence="2 3">CIB</strain>
    </source>
</reference>
<keyword evidence="3" id="KW-1185">Reference proteome</keyword>